<comment type="subcellular location">
    <subcellularLocation>
        <location evidence="1">Cell membrane</location>
        <topology evidence="1">Multi-pass membrane protein</topology>
    </subcellularLocation>
</comment>
<dbReference type="GO" id="GO:0005524">
    <property type="term" value="F:ATP binding"/>
    <property type="evidence" value="ECO:0007669"/>
    <property type="project" value="UniProtKB-KW"/>
</dbReference>
<dbReference type="Proteomes" id="UP001576780">
    <property type="component" value="Unassembled WGS sequence"/>
</dbReference>
<keyword evidence="2 7" id="KW-0812">Transmembrane</keyword>
<dbReference type="Gene3D" id="3.40.50.300">
    <property type="entry name" value="P-loop containing nucleotide triphosphate hydrolases"/>
    <property type="match status" value="1"/>
</dbReference>
<evidence type="ECO:0000256" key="4">
    <source>
        <dbReference type="ARBA" id="ARBA00022840"/>
    </source>
</evidence>
<keyword evidence="3" id="KW-0547">Nucleotide-binding</keyword>
<dbReference type="Pfam" id="PF00664">
    <property type="entry name" value="ABC_membrane"/>
    <property type="match status" value="1"/>
</dbReference>
<dbReference type="RefSeq" id="WP_413277272.1">
    <property type="nucleotide sequence ID" value="NZ_JBHFNT010000075.1"/>
</dbReference>
<evidence type="ECO:0000256" key="7">
    <source>
        <dbReference type="SAM" id="Phobius"/>
    </source>
</evidence>
<dbReference type="EMBL" id="JBHFNT010000075">
    <property type="protein sequence ID" value="MFB2834842.1"/>
    <property type="molecule type" value="Genomic_DNA"/>
</dbReference>
<dbReference type="PANTHER" id="PTHR43394">
    <property type="entry name" value="ATP-DEPENDENT PERMEASE MDL1, MITOCHONDRIAL"/>
    <property type="match status" value="1"/>
</dbReference>
<dbReference type="InterPro" id="IPR003439">
    <property type="entry name" value="ABC_transporter-like_ATP-bd"/>
</dbReference>
<evidence type="ECO:0000259" key="9">
    <source>
        <dbReference type="PROSITE" id="PS50929"/>
    </source>
</evidence>
<dbReference type="SMART" id="SM00382">
    <property type="entry name" value="AAA"/>
    <property type="match status" value="1"/>
</dbReference>
<dbReference type="PROSITE" id="PS50893">
    <property type="entry name" value="ABC_TRANSPORTER_2"/>
    <property type="match status" value="1"/>
</dbReference>
<dbReference type="InterPro" id="IPR011527">
    <property type="entry name" value="ABC1_TM_dom"/>
</dbReference>
<dbReference type="SUPFAM" id="SSF52540">
    <property type="entry name" value="P-loop containing nucleoside triphosphate hydrolases"/>
    <property type="match status" value="1"/>
</dbReference>
<dbReference type="CDD" id="cd18547">
    <property type="entry name" value="ABC_6TM_Tm288_like"/>
    <property type="match status" value="1"/>
</dbReference>
<dbReference type="InterPro" id="IPR017871">
    <property type="entry name" value="ABC_transporter-like_CS"/>
</dbReference>
<evidence type="ECO:0000256" key="5">
    <source>
        <dbReference type="ARBA" id="ARBA00022989"/>
    </source>
</evidence>
<name>A0ABV4WIZ3_9CYAN</name>
<reference evidence="10 11" key="1">
    <citation type="submission" date="2024-09" db="EMBL/GenBank/DDBJ databases">
        <title>Floridaenema gen nov. (Aerosakkonemataceae, Aerosakkonematales ord. nov., Cyanobacteria) from benthic tropical and subtropical fresh waters, with the description of four new species.</title>
        <authorList>
            <person name="Moretto J.A."/>
            <person name="Berthold D.E."/>
            <person name="Lefler F.W."/>
            <person name="Huang I.-S."/>
            <person name="Laughinghouse H. IV."/>
        </authorList>
    </citation>
    <scope>NUCLEOTIDE SEQUENCE [LARGE SCALE GENOMIC DNA]</scope>
    <source>
        <strain evidence="10 11">BLCC-F167</strain>
    </source>
</reference>
<evidence type="ECO:0000256" key="6">
    <source>
        <dbReference type="ARBA" id="ARBA00023136"/>
    </source>
</evidence>
<dbReference type="SUPFAM" id="SSF90123">
    <property type="entry name" value="ABC transporter transmembrane region"/>
    <property type="match status" value="1"/>
</dbReference>
<evidence type="ECO:0000313" key="10">
    <source>
        <dbReference type="EMBL" id="MFB2834842.1"/>
    </source>
</evidence>
<accession>A0ABV4WIZ3</accession>
<evidence type="ECO:0000259" key="8">
    <source>
        <dbReference type="PROSITE" id="PS50893"/>
    </source>
</evidence>
<protein>
    <submittedName>
        <fullName evidence="10">ABC transporter ATP-binding protein</fullName>
    </submittedName>
</protein>
<dbReference type="PROSITE" id="PS50929">
    <property type="entry name" value="ABC_TM1F"/>
    <property type="match status" value="1"/>
</dbReference>
<evidence type="ECO:0000256" key="3">
    <source>
        <dbReference type="ARBA" id="ARBA00022741"/>
    </source>
</evidence>
<dbReference type="Gene3D" id="1.20.1560.10">
    <property type="entry name" value="ABC transporter type 1, transmembrane domain"/>
    <property type="match status" value="1"/>
</dbReference>
<keyword evidence="6 7" id="KW-0472">Membrane</keyword>
<keyword evidence="4 10" id="KW-0067">ATP-binding</keyword>
<dbReference type="Pfam" id="PF00005">
    <property type="entry name" value="ABC_tran"/>
    <property type="match status" value="1"/>
</dbReference>
<dbReference type="PANTHER" id="PTHR43394:SF1">
    <property type="entry name" value="ATP-BINDING CASSETTE SUB-FAMILY B MEMBER 10, MITOCHONDRIAL"/>
    <property type="match status" value="1"/>
</dbReference>
<dbReference type="CDD" id="cd03254">
    <property type="entry name" value="ABCC_Glucan_exporter_like"/>
    <property type="match status" value="1"/>
</dbReference>
<dbReference type="InterPro" id="IPR027417">
    <property type="entry name" value="P-loop_NTPase"/>
</dbReference>
<sequence>MNKPFLHRQINSKAGKPPQESAGKVFARLLGYVTRYVGQILLVILLLLVGTALNLLIPYFLGEGLNNLSSSLNLKLLLHTVILMTIAAIGSWAALFLQGLIIAKVLQRALYNLRRDLFEHIQSLSINFFDRQPIGELMSSVTNDAEVIATFFRGNLNMLLSESINLIFIVIAMFWLNWRLAITAMLISPLFMALLGFISRVSGPIFDNLQQNIGELNGLMEETVSGEKVVIAYGQQLEAVYNFQQISFAAMEAGIKARFIALLSRPVTLVLTNLDVALVALVGGLLVLNNQADVGIVATFLQYTRQFAIPITSVANSLDSLLASISSAERVFAILDEKPAIVDKPNAFPMPPIQGHVVFKDVDFSYVQGRPILKQNSFEALPGQKIGLCGPTGAGKSTIINLITRYYDIDKGDIIIDGHSIYDVQQDSLRRQIGIVLQEPFLFSDTVMNNLRYARLDATDEECITAAKQANAHEFILRLPNSYNTVLTERGGNLSQGQRQLLTIARMMVANPRMVILDEATSNVDTRTEERIQQALNRLMQGRTSFVIAHRLSTIRDADRILVIKAGEIIETGTHEELMAQHEFYYDLYMSQFKGKVAAIA</sequence>
<feature type="transmembrane region" description="Helical" evidence="7">
    <location>
        <begin position="36"/>
        <end position="61"/>
    </location>
</feature>
<feature type="domain" description="ABC transmembrane type-1" evidence="9">
    <location>
        <begin position="41"/>
        <end position="323"/>
    </location>
</feature>
<feature type="transmembrane region" description="Helical" evidence="7">
    <location>
        <begin position="182"/>
        <end position="201"/>
    </location>
</feature>
<dbReference type="InterPro" id="IPR003593">
    <property type="entry name" value="AAA+_ATPase"/>
</dbReference>
<evidence type="ECO:0000313" key="11">
    <source>
        <dbReference type="Proteomes" id="UP001576780"/>
    </source>
</evidence>
<dbReference type="InterPro" id="IPR036640">
    <property type="entry name" value="ABC1_TM_sf"/>
</dbReference>
<evidence type="ECO:0000256" key="2">
    <source>
        <dbReference type="ARBA" id="ARBA00022692"/>
    </source>
</evidence>
<feature type="transmembrane region" description="Helical" evidence="7">
    <location>
        <begin position="156"/>
        <end position="176"/>
    </location>
</feature>
<feature type="transmembrane region" description="Helical" evidence="7">
    <location>
        <begin position="267"/>
        <end position="288"/>
    </location>
</feature>
<dbReference type="PROSITE" id="PS00211">
    <property type="entry name" value="ABC_TRANSPORTER_1"/>
    <property type="match status" value="1"/>
</dbReference>
<comment type="caution">
    <text evidence="10">The sequence shown here is derived from an EMBL/GenBank/DDBJ whole genome shotgun (WGS) entry which is preliminary data.</text>
</comment>
<dbReference type="InterPro" id="IPR039421">
    <property type="entry name" value="Type_1_exporter"/>
</dbReference>
<keyword evidence="5 7" id="KW-1133">Transmembrane helix</keyword>
<evidence type="ECO:0000256" key="1">
    <source>
        <dbReference type="ARBA" id="ARBA00004651"/>
    </source>
</evidence>
<proteinExistence type="predicted"/>
<organism evidence="10 11">
    <name type="scientific">Floridaenema evergladense BLCC-F167</name>
    <dbReference type="NCBI Taxonomy" id="3153639"/>
    <lineage>
        <taxon>Bacteria</taxon>
        <taxon>Bacillati</taxon>
        <taxon>Cyanobacteriota</taxon>
        <taxon>Cyanophyceae</taxon>
        <taxon>Oscillatoriophycideae</taxon>
        <taxon>Aerosakkonematales</taxon>
        <taxon>Aerosakkonemataceae</taxon>
        <taxon>Floridanema</taxon>
        <taxon>Floridanema evergladense</taxon>
    </lineage>
</organism>
<feature type="domain" description="ABC transporter" evidence="8">
    <location>
        <begin position="357"/>
        <end position="591"/>
    </location>
</feature>
<keyword evidence="11" id="KW-1185">Reference proteome</keyword>
<gene>
    <name evidence="10" type="ORF">ACE1CA_09935</name>
</gene>
<feature type="transmembrane region" description="Helical" evidence="7">
    <location>
        <begin position="81"/>
        <end position="106"/>
    </location>
</feature>